<dbReference type="GO" id="GO:0009055">
    <property type="term" value="F:electron transfer activity"/>
    <property type="evidence" value="ECO:0007669"/>
    <property type="project" value="InterPro"/>
</dbReference>
<dbReference type="PANTHER" id="PTHR37823:SF1">
    <property type="entry name" value="CYTOCHROME C-553-LIKE"/>
    <property type="match status" value="1"/>
</dbReference>
<sequence>MMKSPFHAAYALTLLLCTFLFSLSGQALSKKQKAQAGADIFRDKGCAYCHGAMAVGARKGPALTDLRKKKWKPKRIEQKIENGSQKMPAFGDSLSKDEVMDLVAWLRAKHRPQPRPRAAGASEQ</sequence>
<gene>
    <name evidence="7" type="ORF">CARN6_1924</name>
</gene>
<evidence type="ECO:0000259" key="6">
    <source>
        <dbReference type="PROSITE" id="PS51007"/>
    </source>
</evidence>
<comment type="caution">
    <text evidence="7">The sequence shown here is derived from an EMBL/GenBank/DDBJ whole genome shotgun (WGS) entry which is preliminary data.</text>
</comment>
<name>E6QMI5_9ZZZZ</name>
<accession>E6QMI5</accession>
<dbReference type="Gene3D" id="1.10.760.10">
    <property type="entry name" value="Cytochrome c-like domain"/>
    <property type="match status" value="1"/>
</dbReference>
<feature type="domain" description="Cytochrome c" evidence="6">
    <location>
        <begin position="32"/>
        <end position="110"/>
    </location>
</feature>
<dbReference type="EMBL" id="CABQ01000222">
    <property type="protein sequence ID" value="CBI08456.1"/>
    <property type="molecule type" value="Genomic_DNA"/>
</dbReference>
<dbReference type="InterPro" id="IPR036909">
    <property type="entry name" value="Cyt_c-like_dom_sf"/>
</dbReference>
<dbReference type="PANTHER" id="PTHR37823">
    <property type="entry name" value="CYTOCHROME C-553-LIKE"/>
    <property type="match status" value="1"/>
</dbReference>
<keyword evidence="5" id="KW-0408">Iron</keyword>
<evidence type="ECO:0000256" key="5">
    <source>
        <dbReference type="ARBA" id="ARBA00023004"/>
    </source>
</evidence>
<dbReference type="AlphaFoldDB" id="E6QMI5"/>
<organism evidence="7">
    <name type="scientific">mine drainage metagenome</name>
    <dbReference type="NCBI Taxonomy" id="410659"/>
    <lineage>
        <taxon>unclassified sequences</taxon>
        <taxon>metagenomes</taxon>
        <taxon>ecological metagenomes</taxon>
    </lineage>
</organism>
<keyword evidence="2" id="KW-0349">Heme</keyword>
<evidence type="ECO:0000256" key="2">
    <source>
        <dbReference type="ARBA" id="ARBA00022617"/>
    </source>
</evidence>
<evidence type="ECO:0000256" key="3">
    <source>
        <dbReference type="ARBA" id="ARBA00022723"/>
    </source>
</evidence>
<dbReference type="PROSITE" id="PS51007">
    <property type="entry name" value="CYTC"/>
    <property type="match status" value="1"/>
</dbReference>
<dbReference type="SUPFAM" id="SSF46626">
    <property type="entry name" value="Cytochrome c"/>
    <property type="match status" value="1"/>
</dbReference>
<keyword evidence="4" id="KW-0249">Electron transport</keyword>
<dbReference type="GO" id="GO:0046872">
    <property type="term" value="F:metal ion binding"/>
    <property type="evidence" value="ECO:0007669"/>
    <property type="project" value="UniProtKB-KW"/>
</dbReference>
<keyword evidence="1" id="KW-0813">Transport</keyword>
<dbReference type="InterPro" id="IPR051811">
    <property type="entry name" value="Cytochrome_c550/c551-like"/>
</dbReference>
<evidence type="ECO:0000313" key="7">
    <source>
        <dbReference type="EMBL" id="CBI08456.1"/>
    </source>
</evidence>
<proteinExistence type="predicted"/>
<reference evidence="7" key="1">
    <citation type="submission" date="2009-10" db="EMBL/GenBank/DDBJ databases">
        <title>Diversity of trophic interactions inside an arsenic-rich microbial ecosystem.</title>
        <authorList>
            <person name="Bertin P.N."/>
            <person name="Heinrich-Salmeron A."/>
            <person name="Pelletier E."/>
            <person name="Goulhen-Chollet F."/>
            <person name="Arsene-Ploetze F."/>
            <person name="Gallien S."/>
            <person name="Calteau A."/>
            <person name="Vallenet D."/>
            <person name="Casiot C."/>
            <person name="Chane-Woon-Ming B."/>
            <person name="Giloteaux L."/>
            <person name="Barakat M."/>
            <person name="Bonnefoy V."/>
            <person name="Bruneel O."/>
            <person name="Chandler M."/>
            <person name="Cleiss J."/>
            <person name="Duran R."/>
            <person name="Elbaz-Poulichet F."/>
            <person name="Fonknechten N."/>
            <person name="Lauga B."/>
            <person name="Mornico D."/>
            <person name="Ortet P."/>
            <person name="Schaeffer C."/>
            <person name="Siguier P."/>
            <person name="Alexander Thil Smith A."/>
            <person name="Van Dorsselaer A."/>
            <person name="Weissenbach J."/>
            <person name="Medigue C."/>
            <person name="Le Paslier D."/>
        </authorList>
    </citation>
    <scope>NUCLEOTIDE SEQUENCE</scope>
</reference>
<evidence type="ECO:0000256" key="1">
    <source>
        <dbReference type="ARBA" id="ARBA00022448"/>
    </source>
</evidence>
<dbReference type="InterPro" id="IPR009056">
    <property type="entry name" value="Cyt_c-like_dom"/>
</dbReference>
<evidence type="ECO:0000256" key="4">
    <source>
        <dbReference type="ARBA" id="ARBA00022982"/>
    </source>
</evidence>
<dbReference type="Pfam" id="PF13442">
    <property type="entry name" value="Cytochrome_CBB3"/>
    <property type="match status" value="1"/>
</dbReference>
<keyword evidence="3" id="KW-0479">Metal-binding</keyword>
<protein>
    <submittedName>
        <fullName evidence="7">Putative Cytochrome c6 (Soluble cytochrome f) (Cytochrome c553) (Cytochrome c-553)</fullName>
    </submittedName>
</protein>
<dbReference type="GO" id="GO:0020037">
    <property type="term" value="F:heme binding"/>
    <property type="evidence" value="ECO:0007669"/>
    <property type="project" value="InterPro"/>
</dbReference>